<dbReference type="InterPro" id="IPR005983">
    <property type="entry name" value="K_chnl_volt-dep_bsu_KCNAB"/>
</dbReference>
<reference evidence="11 12" key="1">
    <citation type="journal article" date="2024" name="Nat. Commun.">
        <title>Phylogenomics reveals the evolutionary origins of lichenization in chlorophyte algae.</title>
        <authorList>
            <person name="Puginier C."/>
            <person name="Libourel C."/>
            <person name="Otte J."/>
            <person name="Skaloud P."/>
            <person name="Haon M."/>
            <person name="Grisel S."/>
            <person name="Petersen M."/>
            <person name="Berrin J.G."/>
            <person name="Delaux P.M."/>
            <person name="Dal Grande F."/>
            <person name="Keller J."/>
        </authorList>
    </citation>
    <scope>NUCLEOTIDE SEQUENCE [LARGE SCALE GENOMIC DNA]</scope>
    <source>
        <strain evidence="11 12">SAG 2145</strain>
    </source>
</reference>
<evidence type="ECO:0000259" key="10">
    <source>
        <dbReference type="Pfam" id="PF00248"/>
    </source>
</evidence>
<dbReference type="Proteomes" id="UP001438707">
    <property type="component" value="Unassembled WGS sequence"/>
</dbReference>
<dbReference type="InterPro" id="IPR036812">
    <property type="entry name" value="NAD(P)_OxRdtase_dom_sf"/>
</dbReference>
<dbReference type="AlphaFoldDB" id="A0AAW1RP18"/>
<dbReference type="PANTHER" id="PTHR43150">
    <property type="entry name" value="HYPERKINETIC, ISOFORM M"/>
    <property type="match status" value="1"/>
</dbReference>
<evidence type="ECO:0000313" key="12">
    <source>
        <dbReference type="Proteomes" id="UP001438707"/>
    </source>
</evidence>
<dbReference type="CDD" id="cd19143">
    <property type="entry name" value="AKR_AKR6C1_2"/>
    <property type="match status" value="1"/>
</dbReference>
<keyword evidence="8" id="KW-0560">Oxidoreductase</keyword>
<evidence type="ECO:0000256" key="5">
    <source>
        <dbReference type="ARBA" id="ARBA00022538"/>
    </source>
</evidence>
<proteinExistence type="inferred from homology"/>
<comment type="similarity">
    <text evidence="2">Belongs to the shaker potassium channel beta subunit family.</text>
</comment>
<dbReference type="PANTHER" id="PTHR43150:SF2">
    <property type="entry name" value="HYPERKINETIC, ISOFORM M"/>
    <property type="match status" value="1"/>
</dbReference>
<evidence type="ECO:0000256" key="9">
    <source>
        <dbReference type="ARBA" id="ARBA00023065"/>
    </source>
</evidence>
<dbReference type="EMBL" id="JALJOS010000008">
    <property type="protein sequence ID" value="KAK9835512.1"/>
    <property type="molecule type" value="Genomic_DNA"/>
</dbReference>
<comment type="subcellular location">
    <subcellularLocation>
        <location evidence="1">Cytoplasm</location>
    </subcellularLocation>
</comment>
<accession>A0AAW1RP18</accession>
<keyword evidence="7" id="KW-0630">Potassium</keyword>
<dbReference type="InterPro" id="IPR005399">
    <property type="entry name" value="K_chnl_volt-dep_bsu_KCNAB-rel"/>
</dbReference>
<protein>
    <recommendedName>
        <fullName evidence="10">NADP-dependent oxidoreductase domain-containing protein</fullName>
    </recommendedName>
</protein>
<dbReference type="GO" id="GO:0005737">
    <property type="term" value="C:cytoplasm"/>
    <property type="evidence" value="ECO:0007669"/>
    <property type="project" value="UniProtKB-SubCell"/>
</dbReference>
<keyword evidence="3" id="KW-0813">Transport</keyword>
<feature type="domain" description="NADP-dependent oxidoreductase" evidence="10">
    <location>
        <begin position="23"/>
        <end position="324"/>
    </location>
</feature>
<dbReference type="NCBIfam" id="TIGR01293">
    <property type="entry name" value="Kv_beta"/>
    <property type="match status" value="1"/>
</dbReference>
<comment type="caution">
    <text evidence="11">The sequence shown here is derived from an EMBL/GenBank/DDBJ whole genome shotgun (WGS) entry which is preliminary data.</text>
</comment>
<dbReference type="Pfam" id="PF00248">
    <property type="entry name" value="Aldo_ket_red"/>
    <property type="match status" value="1"/>
</dbReference>
<evidence type="ECO:0000256" key="2">
    <source>
        <dbReference type="ARBA" id="ARBA00006515"/>
    </source>
</evidence>
<keyword evidence="4" id="KW-0963">Cytoplasm</keyword>
<keyword evidence="5" id="KW-0633">Potassium transport</keyword>
<keyword evidence="9" id="KW-0406">Ion transport</keyword>
<evidence type="ECO:0000256" key="8">
    <source>
        <dbReference type="ARBA" id="ARBA00023002"/>
    </source>
</evidence>
<gene>
    <name evidence="11" type="ORF">WJX74_002086</name>
</gene>
<dbReference type="GO" id="GO:0005249">
    <property type="term" value="F:voltage-gated potassium channel activity"/>
    <property type="evidence" value="ECO:0007669"/>
    <property type="project" value="InterPro"/>
</dbReference>
<dbReference type="Gene3D" id="3.20.20.100">
    <property type="entry name" value="NADP-dependent oxidoreductase domain"/>
    <property type="match status" value="1"/>
</dbReference>
<dbReference type="GO" id="GO:0016491">
    <property type="term" value="F:oxidoreductase activity"/>
    <property type="evidence" value="ECO:0007669"/>
    <property type="project" value="UniProtKB-KW"/>
</dbReference>
<dbReference type="PRINTS" id="PR01577">
    <property type="entry name" value="KCNABCHANNEL"/>
</dbReference>
<evidence type="ECO:0000256" key="4">
    <source>
        <dbReference type="ARBA" id="ARBA00022490"/>
    </source>
</evidence>
<evidence type="ECO:0000313" key="11">
    <source>
        <dbReference type="EMBL" id="KAK9835512.1"/>
    </source>
</evidence>
<evidence type="ECO:0000256" key="6">
    <source>
        <dbReference type="ARBA" id="ARBA00022857"/>
    </source>
</evidence>
<dbReference type="InterPro" id="IPR023210">
    <property type="entry name" value="NADP_OxRdtase_dom"/>
</dbReference>
<organism evidence="11 12">
    <name type="scientific">Apatococcus lobatus</name>
    <dbReference type="NCBI Taxonomy" id="904363"/>
    <lineage>
        <taxon>Eukaryota</taxon>
        <taxon>Viridiplantae</taxon>
        <taxon>Chlorophyta</taxon>
        <taxon>core chlorophytes</taxon>
        <taxon>Trebouxiophyceae</taxon>
        <taxon>Chlorellales</taxon>
        <taxon>Chlorellaceae</taxon>
        <taxon>Apatococcus</taxon>
    </lineage>
</organism>
<keyword evidence="6" id="KW-0521">NADP</keyword>
<keyword evidence="12" id="KW-1185">Reference proteome</keyword>
<sequence length="335" mass="37580">MAGHNDKMIYRHLGRTGLKVSALSYGAWVTFGNQVDTKLAKELLTACNEAGINFYDNAEVYAGGDAERVMGQAIKELGWKRSDVVVSTKLFWGGSGPNDKGLSRKHIIEGTKQALERLQMDYVDLIFCHRPDPVCPIEETVRAMNFVIDQGWAYYWGTSEWTAQQITEAWEVANKLGLIGPAMEQPEYNMLHRQKIESDYVPIYQKYGLGTTIWSPLSSGVLTGKYSKDHIPPDSRLAMEKYKGSAQRKLVDETLTKVDKLKPIAQRLDASLAQLSIAWCVKNKNVSTTILGASKLHQLEENLKALDVLPKLTDEVMKEIESILNNKPDPVATYR</sequence>
<dbReference type="SUPFAM" id="SSF51430">
    <property type="entry name" value="NAD(P)-linked oxidoreductase"/>
    <property type="match status" value="1"/>
</dbReference>
<evidence type="ECO:0000256" key="7">
    <source>
        <dbReference type="ARBA" id="ARBA00022958"/>
    </source>
</evidence>
<name>A0AAW1RP18_9CHLO</name>
<evidence type="ECO:0000256" key="1">
    <source>
        <dbReference type="ARBA" id="ARBA00004496"/>
    </source>
</evidence>
<evidence type="ECO:0000256" key="3">
    <source>
        <dbReference type="ARBA" id="ARBA00022448"/>
    </source>
</evidence>